<accession>A0A4R0GQ58</accession>
<sequence length="256" mass="29121">MYTGISLYGTEQTNASSALSLGVSIFESLDFSIVGCGYNKYLKNGDHKEDHDLVDVTLSELENAISSGEVNSFRIYDEKTGYTPWFASFGLSTNDFGSFHHIDIQLPMVTDEIVNSIIRKITSSVSFEYGIVYKCDKASKAFYYSTGDNLVSIYPYENPSLFKRDTPGRFNGVETYRHSKLRMIYPFNLINRQHLNIQIDSLTLYKWIIENNFGELIKLNDELWCWAIDEQLIEPASKILGDAGVLVSWKQGFSKN</sequence>
<comment type="caution">
    <text evidence="1">The sequence shown here is derived from an EMBL/GenBank/DDBJ whole genome shotgun (WGS) entry which is preliminary data.</text>
</comment>
<evidence type="ECO:0000313" key="2">
    <source>
        <dbReference type="Proteomes" id="UP000291793"/>
    </source>
</evidence>
<dbReference type="AlphaFoldDB" id="A0A4R0GQ58"/>
<name>A0A4R0GQ58_9ENTR</name>
<proteinExistence type="predicted"/>
<dbReference type="EMBL" id="SJOP01000026">
    <property type="protein sequence ID" value="TCB98713.1"/>
    <property type="molecule type" value="Genomic_DNA"/>
</dbReference>
<dbReference type="Proteomes" id="UP000291793">
    <property type="component" value="Unassembled WGS sequence"/>
</dbReference>
<keyword evidence="2" id="KW-1185">Reference proteome</keyword>
<dbReference type="OrthoDB" id="9014021at2"/>
<reference evidence="1 2" key="1">
    <citation type="submission" date="2019-02" db="EMBL/GenBank/DDBJ databases">
        <title>The draft genome of Kosakonia quasisacchari strain WCHKQ120001.</title>
        <authorList>
            <person name="Wang C."/>
            <person name="Feng Y."/>
            <person name="Zong Z."/>
        </authorList>
    </citation>
    <scope>NUCLEOTIDE SEQUENCE [LARGE SCALE GENOMIC DNA]</scope>
    <source>
        <strain evidence="1 2">WCHKQ120001</strain>
    </source>
</reference>
<evidence type="ECO:0000313" key="1">
    <source>
        <dbReference type="EMBL" id="TCB98713.1"/>
    </source>
</evidence>
<organism evidence="1 2">
    <name type="scientific">Kosakonia quasisacchari</name>
    <dbReference type="NCBI Taxonomy" id="2529380"/>
    <lineage>
        <taxon>Bacteria</taxon>
        <taxon>Pseudomonadati</taxon>
        <taxon>Pseudomonadota</taxon>
        <taxon>Gammaproteobacteria</taxon>
        <taxon>Enterobacterales</taxon>
        <taxon>Enterobacteriaceae</taxon>
        <taxon>Kosakonia</taxon>
    </lineage>
</organism>
<gene>
    <name evidence="1" type="ORF">E0L21_21525</name>
</gene>
<dbReference type="RefSeq" id="WP_131413092.1">
    <property type="nucleotide sequence ID" value="NZ_SJOP01000026.1"/>
</dbReference>
<protein>
    <submittedName>
        <fullName evidence="1">Uncharacterized protein</fullName>
    </submittedName>
</protein>